<dbReference type="InterPro" id="IPR057135">
    <property type="entry name" value="At4g27190-like_LRR"/>
</dbReference>
<name>A0AAQ3NVG4_VIGMU</name>
<dbReference type="PANTHER" id="PTHR33463:SF196">
    <property type="entry name" value="NB-ARC DOMAIN DISEASE RESISTANCE PROTEIN"/>
    <property type="match status" value="1"/>
</dbReference>
<feature type="domain" description="Disease resistance protein At4g27190-like leucine-rich repeats" evidence="2">
    <location>
        <begin position="230"/>
        <end position="344"/>
    </location>
</feature>
<evidence type="ECO:0000313" key="4">
    <source>
        <dbReference type="Proteomes" id="UP001374535"/>
    </source>
</evidence>
<feature type="domain" description="Disease resistance protein At4g27190-like leucine-rich repeats" evidence="2">
    <location>
        <begin position="8"/>
        <end position="161"/>
    </location>
</feature>
<organism evidence="3 4">
    <name type="scientific">Vigna mungo</name>
    <name type="common">Black gram</name>
    <name type="synonym">Phaseolus mungo</name>
    <dbReference type="NCBI Taxonomy" id="3915"/>
    <lineage>
        <taxon>Eukaryota</taxon>
        <taxon>Viridiplantae</taxon>
        <taxon>Streptophyta</taxon>
        <taxon>Embryophyta</taxon>
        <taxon>Tracheophyta</taxon>
        <taxon>Spermatophyta</taxon>
        <taxon>Magnoliopsida</taxon>
        <taxon>eudicotyledons</taxon>
        <taxon>Gunneridae</taxon>
        <taxon>Pentapetalae</taxon>
        <taxon>rosids</taxon>
        <taxon>fabids</taxon>
        <taxon>Fabales</taxon>
        <taxon>Fabaceae</taxon>
        <taxon>Papilionoideae</taxon>
        <taxon>50 kb inversion clade</taxon>
        <taxon>NPAAA clade</taxon>
        <taxon>indigoferoid/millettioid clade</taxon>
        <taxon>Phaseoleae</taxon>
        <taxon>Vigna</taxon>
    </lineage>
</organism>
<evidence type="ECO:0000256" key="1">
    <source>
        <dbReference type="ARBA" id="ARBA00022821"/>
    </source>
</evidence>
<sequence>MTKTSESTSNLSERDIQELCIGSRRIPNSNFSLLESLIVDGCKFISDVVLPFSLLPFLTNLETLVVRNCDFVKAIFDVKSTTQSRDVRSMGQTLPFSLKKLTVSKLPNLKNVWNEDPQVIISMHHLQEVIVEECEGLTSVFPASENEYLLKLESLVVKDCKGLMSIFAEDIIDPRTKLELMFSCPFVRSLELKDLPMFKYFYYCSLPCDNFAHLESHTENQVGTEKCMSVGENGMKMILRGEFERKLLESLKTLTLCFGSDVFPCKILEVVPNIEKVVVCDGSFKKMFCCESDNNVLQQLKVLRLEYLEELVSIGLENSWTDSFVRNLETFEVINCSSLKNLVGCTVSFSNLTCLKVEDCDSLSYLLTSSAAKRLGQLKRMEIKDCDSIEEIVYKEDGEESDEDEIIFPQLTCLNLHWLRSLKRFYKGSLGFPSLEELSVTYCDEMITLCEGSIEAGKLSQVKLDPCSDAIQLETNLNSILWEKYIRKVCV</sequence>
<evidence type="ECO:0000259" key="2">
    <source>
        <dbReference type="Pfam" id="PF23247"/>
    </source>
</evidence>
<dbReference type="InterPro" id="IPR032675">
    <property type="entry name" value="LRR_dom_sf"/>
</dbReference>
<dbReference type="SUPFAM" id="SSF52058">
    <property type="entry name" value="L domain-like"/>
    <property type="match status" value="1"/>
</dbReference>
<reference evidence="3 4" key="1">
    <citation type="journal article" date="2023" name="Life. Sci Alliance">
        <title>Evolutionary insights into 3D genome organization and epigenetic landscape of Vigna mungo.</title>
        <authorList>
            <person name="Junaid A."/>
            <person name="Singh B."/>
            <person name="Bhatia S."/>
        </authorList>
    </citation>
    <scope>NUCLEOTIDE SEQUENCE [LARGE SCALE GENOMIC DNA]</scope>
    <source>
        <strain evidence="3">Urdbean</strain>
    </source>
</reference>
<dbReference type="PANTHER" id="PTHR33463">
    <property type="entry name" value="NB-ARC DOMAIN-CONTAINING PROTEIN-RELATED"/>
    <property type="match status" value="1"/>
</dbReference>
<keyword evidence="4" id="KW-1185">Reference proteome</keyword>
<keyword evidence="1" id="KW-0611">Plant defense</keyword>
<dbReference type="InterPro" id="IPR050905">
    <property type="entry name" value="Plant_NBS-LRR"/>
</dbReference>
<accession>A0AAQ3NVG4</accession>
<evidence type="ECO:0000313" key="3">
    <source>
        <dbReference type="EMBL" id="WVZ16595.1"/>
    </source>
</evidence>
<dbReference type="AlphaFoldDB" id="A0AAQ3NVG4"/>
<feature type="domain" description="Disease resistance protein At4g27190-like leucine-rich repeats" evidence="2">
    <location>
        <begin position="348"/>
        <end position="456"/>
    </location>
</feature>
<dbReference type="EMBL" id="CP144698">
    <property type="protein sequence ID" value="WVZ16595.1"/>
    <property type="molecule type" value="Genomic_DNA"/>
</dbReference>
<protein>
    <recommendedName>
        <fullName evidence="2">Disease resistance protein At4g27190-like leucine-rich repeats domain-containing protein</fullName>
    </recommendedName>
</protein>
<dbReference type="Gene3D" id="3.80.10.10">
    <property type="entry name" value="Ribonuclease Inhibitor"/>
    <property type="match status" value="2"/>
</dbReference>
<dbReference type="Pfam" id="PF23247">
    <property type="entry name" value="LRR_RPS2"/>
    <property type="match status" value="3"/>
</dbReference>
<dbReference type="Proteomes" id="UP001374535">
    <property type="component" value="Chromosome 3"/>
</dbReference>
<gene>
    <name evidence="3" type="ORF">V8G54_009577</name>
</gene>
<proteinExistence type="predicted"/>